<comment type="function">
    <text evidence="14 16">Poorly processive, error-prone DNA polymerase involved in untargeted mutagenesis. Copies undamaged DNA at stalled replication forks, which arise in vivo from mismatched or misaligned primer ends. These misaligned primers can be extended by PolIV. Exhibits no 3'-5' exonuclease (proofreading) activity. May be involved in translesional synthesis, in conjunction with the beta clamp from PolIII.</text>
</comment>
<dbReference type="SUPFAM" id="SSF56672">
    <property type="entry name" value="DNA/RNA polymerases"/>
    <property type="match status" value="1"/>
</dbReference>
<dbReference type="Gene3D" id="3.40.1170.60">
    <property type="match status" value="1"/>
</dbReference>
<dbReference type="SUPFAM" id="SSF100879">
    <property type="entry name" value="Lesion bypass DNA polymerase (Y-family), little finger domain"/>
    <property type="match status" value="1"/>
</dbReference>
<keyword evidence="10 16" id="KW-0460">Magnesium</keyword>
<keyword evidence="7 16" id="KW-0235">DNA replication</keyword>
<evidence type="ECO:0000256" key="16">
    <source>
        <dbReference type="HAMAP-Rule" id="MF_01113"/>
    </source>
</evidence>
<evidence type="ECO:0000256" key="1">
    <source>
        <dbReference type="ARBA" id="ARBA00004496"/>
    </source>
</evidence>
<comment type="subunit">
    <text evidence="16">Monomer.</text>
</comment>
<feature type="domain" description="UmuC" evidence="18">
    <location>
        <begin position="10"/>
        <end position="190"/>
    </location>
</feature>
<evidence type="ECO:0000256" key="6">
    <source>
        <dbReference type="ARBA" id="ARBA00022695"/>
    </source>
</evidence>
<dbReference type="InterPro" id="IPR036775">
    <property type="entry name" value="DNA_pol_Y-fam_lit_finger_sf"/>
</dbReference>
<dbReference type="InterPro" id="IPR022880">
    <property type="entry name" value="DNApol_IV"/>
</dbReference>
<dbReference type="GO" id="GO:0009432">
    <property type="term" value="P:SOS response"/>
    <property type="evidence" value="ECO:0007669"/>
    <property type="project" value="TreeGrafter"/>
</dbReference>
<feature type="compositionally biased region" description="Basic and acidic residues" evidence="17">
    <location>
        <begin position="393"/>
        <end position="405"/>
    </location>
</feature>
<dbReference type="Pfam" id="PF11799">
    <property type="entry name" value="IMS_C"/>
    <property type="match status" value="1"/>
</dbReference>
<evidence type="ECO:0000256" key="2">
    <source>
        <dbReference type="ARBA" id="ARBA00010945"/>
    </source>
</evidence>
<dbReference type="GO" id="GO:0042276">
    <property type="term" value="P:error-prone translesion synthesis"/>
    <property type="evidence" value="ECO:0007669"/>
    <property type="project" value="TreeGrafter"/>
</dbReference>
<dbReference type="CDD" id="cd03586">
    <property type="entry name" value="PolY_Pol_IV_kappa"/>
    <property type="match status" value="1"/>
</dbReference>
<dbReference type="InterPro" id="IPR043128">
    <property type="entry name" value="Rev_trsase/Diguanyl_cyclase"/>
</dbReference>
<dbReference type="EMBL" id="CP009302">
    <property type="protein sequence ID" value="AJC11903.1"/>
    <property type="molecule type" value="Genomic_DNA"/>
</dbReference>
<dbReference type="InterPro" id="IPR043502">
    <property type="entry name" value="DNA/RNA_pol_sf"/>
</dbReference>
<accession>A0A0A8B4Z7</accession>
<evidence type="ECO:0000256" key="8">
    <source>
        <dbReference type="ARBA" id="ARBA00022723"/>
    </source>
</evidence>
<evidence type="ECO:0000256" key="12">
    <source>
        <dbReference type="ARBA" id="ARBA00023125"/>
    </source>
</evidence>
<protein>
    <recommendedName>
        <fullName evidence="16">DNA polymerase IV</fullName>
        <shortName evidence="16">Pol IV</shortName>
        <ecNumber evidence="16">2.7.7.7</ecNumber>
    </recommendedName>
</protein>
<dbReference type="Proteomes" id="UP000031121">
    <property type="component" value="Chromosome"/>
</dbReference>
<dbReference type="Gene3D" id="1.10.150.20">
    <property type="entry name" value="5' to 3' exonuclease, C-terminal subdomain"/>
    <property type="match status" value="1"/>
</dbReference>
<keyword evidence="13 16" id="KW-0234">DNA repair</keyword>
<dbReference type="Gene3D" id="3.30.70.270">
    <property type="match status" value="1"/>
</dbReference>
<evidence type="ECO:0000256" key="11">
    <source>
        <dbReference type="ARBA" id="ARBA00022932"/>
    </source>
</evidence>
<dbReference type="GO" id="GO:0003887">
    <property type="term" value="F:DNA-directed DNA polymerase activity"/>
    <property type="evidence" value="ECO:0007669"/>
    <property type="project" value="UniProtKB-UniRule"/>
</dbReference>
<dbReference type="AlphaFoldDB" id="A0A0A8B4Z7"/>
<reference evidence="20" key="1">
    <citation type="submission" date="2014-08" db="EMBL/GenBank/DDBJ databases">
        <title>Coriobacteriaceae sp. complete genome.</title>
        <authorList>
            <person name="Looft T."/>
            <person name="Bayles D.O."/>
            <person name="Stanton T.B."/>
        </authorList>
    </citation>
    <scope>NUCLEOTIDE SEQUENCE [LARGE SCALE GENOMIC DNA]</scope>
    <source>
        <strain evidence="20">68-1-3</strain>
    </source>
</reference>
<keyword evidence="3 16" id="KW-0515">Mutator protein</keyword>
<feature type="binding site" evidence="16">
    <location>
        <position position="109"/>
    </location>
    <ligand>
        <name>Mg(2+)</name>
        <dbReference type="ChEBI" id="CHEBI:18420"/>
    </ligand>
</feature>
<dbReference type="Pfam" id="PF00817">
    <property type="entry name" value="IMS"/>
    <property type="match status" value="1"/>
</dbReference>
<comment type="catalytic activity">
    <reaction evidence="15 16">
        <text>DNA(n) + a 2'-deoxyribonucleoside 5'-triphosphate = DNA(n+1) + diphosphate</text>
        <dbReference type="Rhea" id="RHEA:22508"/>
        <dbReference type="Rhea" id="RHEA-COMP:17339"/>
        <dbReference type="Rhea" id="RHEA-COMP:17340"/>
        <dbReference type="ChEBI" id="CHEBI:33019"/>
        <dbReference type="ChEBI" id="CHEBI:61560"/>
        <dbReference type="ChEBI" id="CHEBI:173112"/>
        <dbReference type="EC" id="2.7.7.7"/>
    </reaction>
</comment>
<evidence type="ECO:0000256" key="17">
    <source>
        <dbReference type="SAM" id="MobiDB-lite"/>
    </source>
</evidence>
<dbReference type="HOGENOM" id="CLU_012348_1_1_11"/>
<evidence type="ECO:0000256" key="9">
    <source>
        <dbReference type="ARBA" id="ARBA00022763"/>
    </source>
</evidence>
<dbReference type="Gene3D" id="3.30.1490.100">
    <property type="entry name" value="DNA polymerase, Y-family, little finger domain"/>
    <property type="match status" value="1"/>
</dbReference>
<dbReference type="InterPro" id="IPR001126">
    <property type="entry name" value="UmuC"/>
</dbReference>
<comment type="subcellular location">
    <subcellularLocation>
        <location evidence="1 16">Cytoplasm</location>
    </subcellularLocation>
</comment>
<evidence type="ECO:0000256" key="10">
    <source>
        <dbReference type="ARBA" id="ARBA00022842"/>
    </source>
</evidence>
<evidence type="ECO:0000256" key="7">
    <source>
        <dbReference type="ARBA" id="ARBA00022705"/>
    </source>
</evidence>
<keyword evidence="6 16" id="KW-0548">Nucleotidyltransferase</keyword>
<dbReference type="GO" id="GO:0003684">
    <property type="term" value="F:damaged DNA binding"/>
    <property type="evidence" value="ECO:0007669"/>
    <property type="project" value="InterPro"/>
</dbReference>
<reference evidence="19 20" key="2">
    <citation type="journal article" date="2015" name="Genome Announc.">
        <title>Complete Genome Sequence of Coriobacteriaceae Strain 68-1-3, a Novel Mucus-Degrading Isolate from the Swine Intestinal Tract.</title>
        <authorList>
            <person name="Looft T."/>
            <person name="Bayles D.O."/>
            <person name="Alt D.P."/>
            <person name="Stanton T.B."/>
        </authorList>
    </citation>
    <scope>NUCLEOTIDE SEQUENCE [LARGE SCALE GENOMIC DNA]</scope>
    <source>
        <strain evidence="19 20">68-1-3</strain>
    </source>
</reference>
<evidence type="ECO:0000256" key="4">
    <source>
        <dbReference type="ARBA" id="ARBA00022490"/>
    </source>
</evidence>
<dbReference type="FunFam" id="3.40.1170.60:FF:000001">
    <property type="entry name" value="DNA polymerase IV"/>
    <property type="match status" value="1"/>
</dbReference>
<evidence type="ECO:0000256" key="13">
    <source>
        <dbReference type="ARBA" id="ARBA00023204"/>
    </source>
</evidence>
<keyword evidence="20" id="KW-1185">Reference proteome</keyword>
<dbReference type="PANTHER" id="PTHR11076">
    <property type="entry name" value="DNA REPAIR POLYMERASE UMUC / TRANSFERASE FAMILY MEMBER"/>
    <property type="match status" value="1"/>
</dbReference>
<keyword evidence="5 16" id="KW-0808">Transferase</keyword>
<comment type="cofactor">
    <cofactor evidence="16">
        <name>Mg(2+)</name>
        <dbReference type="ChEBI" id="CHEBI:18420"/>
    </cofactor>
    <text evidence="16">Binds 2 magnesium ions per subunit.</text>
</comment>
<dbReference type="InterPro" id="IPR050116">
    <property type="entry name" value="DNA_polymerase-Y"/>
</dbReference>
<dbReference type="STRING" id="1531429.JI75_03685"/>
<dbReference type="GO" id="GO:0006261">
    <property type="term" value="P:DNA-templated DNA replication"/>
    <property type="evidence" value="ECO:0007669"/>
    <property type="project" value="UniProtKB-UniRule"/>
</dbReference>
<dbReference type="KEGG" id="cbac:JI75_03685"/>
<feature type="region of interest" description="Disordered" evidence="17">
    <location>
        <begin position="385"/>
        <end position="405"/>
    </location>
</feature>
<dbReference type="GO" id="GO:0006281">
    <property type="term" value="P:DNA repair"/>
    <property type="evidence" value="ECO:0007669"/>
    <property type="project" value="UniProtKB-UniRule"/>
</dbReference>
<gene>
    <name evidence="16" type="primary">dinB</name>
    <name evidence="19" type="ORF">JI75_03685</name>
</gene>
<evidence type="ECO:0000256" key="14">
    <source>
        <dbReference type="ARBA" id="ARBA00025589"/>
    </source>
</evidence>
<dbReference type="GO" id="GO:0005829">
    <property type="term" value="C:cytosol"/>
    <property type="evidence" value="ECO:0007669"/>
    <property type="project" value="TreeGrafter"/>
</dbReference>
<evidence type="ECO:0000256" key="3">
    <source>
        <dbReference type="ARBA" id="ARBA00022457"/>
    </source>
</evidence>
<evidence type="ECO:0000313" key="20">
    <source>
        <dbReference type="Proteomes" id="UP000031121"/>
    </source>
</evidence>
<dbReference type="PROSITE" id="PS50173">
    <property type="entry name" value="UMUC"/>
    <property type="match status" value="1"/>
</dbReference>
<dbReference type="PANTHER" id="PTHR11076:SF33">
    <property type="entry name" value="DNA POLYMERASE KAPPA"/>
    <property type="match status" value="1"/>
</dbReference>
<keyword evidence="8 16" id="KW-0479">Metal-binding</keyword>
<dbReference type="InterPro" id="IPR017961">
    <property type="entry name" value="DNA_pol_Y-fam_little_finger"/>
</dbReference>
<keyword evidence="9 16" id="KW-0227">DNA damage</keyword>
<sequence length="450" mass="49269">MYPWGRARAVLLVDLDAFFASVEQLDHPAWRGKPVIVGGSPERRGVVSTCSYEARAFGVRSAMPSSQAAALCPQAIWTEGSFHRYREVSNQIMAILLDETPHVRQVSIDEAFVDVTPGRGFDEHPVEVAARIQSRVRELGVSCSIGVATSKSIAKIASDYDKPCGLTVVYPGSERAFIEDMPVRKLSGIGAAAERKLISAGIETLGDLIDADDARIERLLGKAGRMMLDRARGVEAGSIGPDDEVKSVSSETTFGIDASGRDEILAAASSMAAKVGRRLRRKGLKGRTLTLKIRFGDRTVRSVQHRLPEPTDSEFAFDRMLQSMLDELWHEGMSVRLVGVAVTGFDERAVQQSLFDAAAFFEPHSTDDPMAAVIADDRFASAPRSAAKRYPGAKRERLQEARDARKTDELLCATDRVRDRFGDDVLLYGKEMRTRGNTTGSSSKNPADYK</sequence>
<evidence type="ECO:0000256" key="15">
    <source>
        <dbReference type="ARBA" id="ARBA00049244"/>
    </source>
</evidence>
<evidence type="ECO:0000313" key="19">
    <source>
        <dbReference type="EMBL" id="AJC11903.1"/>
    </source>
</evidence>
<dbReference type="GO" id="GO:0000287">
    <property type="term" value="F:magnesium ion binding"/>
    <property type="evidence" value="ECO:0007669"/>
    <property type="project" value="UniProtKB-UniRule"/>
</dbReference>
<name>A0A0A8B4Z7_9ACTN</name>
<dbReference type="EC" id="2.7.7.7" evidence="16"/>
<proteinExistence type="inferred from homology"/>
<dbReference type="NCBIfam" id="NF002677">
    <property type="entry name" value="PRK02406.1"/>
    <property type="match status" value="1"/>
</dbReference>
<feature type="binding site" evidence="16">
    <location>
        <position position="14"/>
    </location>
    <ligand>
        <name>Mg(2+)</name>
        <dbReference type="ChEBI" id="CHEBI:18420"/>
    </ligand>
</feature>
<keyword evidence="12 16" id="KW-0238">DNA-binding</keyword>
<feature type="site" description="Substrate discrimination" evidence="16">
    <location>
        <position position="19"/>
    </location>
</feature>
<comment type="similarity">
    <text evidence="2 16">Belongs to the DNA polymerase type-Y family.</text>
</comment>
<keyword evidence="4 16" id="KW-0963">Cytoplasm</keyword>
<evidence type="ECO:0000259" key="18">
    <source>
        <dbReference type="PROSITE" id="PS50173"/>
    </source>
</evidence>
<organism evidence="19 20">
    <name type="scientific">Berryella intestinalis</name>
    <dbReference type="NCBI Taxonomy" id="1531429"/>
    <lineage>
        <taxon>Bacteria</taxon>
        <taxon>Bacillati</taxon>
        <taxon>Actinomycetota</taxon>
        <taxon>Coriobacteriia</taxon>
        <taxon>Eggerthellales</taxon>
        <taxon>Eggerthellaceae</taxon>
        <taxon>Berryella</taxon>
    </lineage>
</organism>
<feature type="active site" evidence="16">
    <location>
        <position position="110"/>
    </location>
</feature>
<dbReference type="HAMAP" id="MF_01113">
    <property type="entry name" value="DNApol_IV"/>
    <property type="match status" value="1"/>
</dbReference>
<evidence type="ECO:0000256" key="5">
    <source>
        <dbReference type="ARBA" id="ARBA00022679"/>
    </source>
</evidence>
<keyword evidence="11 16" id="KW-0239">DNA-directed DNA polymerase</keyword>